<dbReference type="Proteomes" id="UP000307378">
    <property type="component" value="Unassembled WGS sequence"/>
</dbReference>
<dbReference type="Gene3D" id="3.40.50.720">
    <property type="entry name" value="NAD(P)-binding Rossmann-like Domain"/>
    <property type="match status" value="1"/>
</dbReference>
<dbReference type="InterPro" id="IPR028356">
    <property type="entry name" value="UDPglc_DH_euk"/>
</dbReference>
<reference evidence="3 4" key="1">
    <citation type="submission" date="2019-04" db="EMBL/GenBank/DDBJ databases">
        <title>genome sequence of strain W3.</title>
        <authorList>
            <person name="Gao J."/>
            <person name="Sun J."/>
        </authorList>
    </citation>
    <scope>NUCLEOTIDE SEQUENCE [LARGE SCALE GENOMIC DNA]</scope>
    <source>
        <strain evidence="3 4">W3</strain>
    </source>
</reference>
<dbReference type="AlphaFoldDB" id="A0A4V4HR95"/>
<dbReference type="InterPro" id="IPR014027">
    <property type="entry name" value="UDP-Glc/GDP-Man_DH_C"/>
</dbReference>
<dbReference type="GO" id="GO:0003979">
    <property type="term" value="F:UDP-glucose 6-dehydrogenase activity"/>
    <property type="evidence" value="ECO:0007669"/>
    <property type="project" value="UniProtKB-EC"/>
</dbReference>
<name>A0A4V4HR95_9HYPH</name>
<evidence type="ECO:0000256" key="1">
    <source>
        <dbReference type="ARBA" id="ARBA00047473"/>
    </source>
</evidence>
<dbReference type="InterPro" id="IPR036220">
    <property type="entry name" value="UDP-Glc/GDP-Man_DH_C_sf"/>
</dbReference>
<dbReference type="PANTHER" id="PTHR11374:SF3">
    <property type="entry name" value="UDP-GLUCOSE 6-DEHYDROGENASE"/>
    <property type="match status" value="1"/>
</dbReference>
<accession>A0A4V4HR95</accession>
<sequence>MVGSNPTLSAIHLNLLLRVFGKALVVVTEWDEFRALDFRRLKQEMKAPVIVDLRNIYKPEEMEKYGFSHFPIGKRMAKA</sequence>
<organism evidence="3 4">
    <name type="scientific">Rhizobium rosettiformans W3</name>
    <dbReference type="NCBI Taxonomy" id="538378"/>
    <lineage>
        <taxon>Bacteria</taxon>
        <taxon>Pseudomonadati</taxon>
        <taxon>Pseudomonadota</taxon>
        <taxon>Alphaproteobacteria</taxon>
        <taxon>Hyphomicrobiales</taxon>
        <taxon>Rhizobiaceae</taxon>
        <taxon>Rhizobium/Agrobacterium group</taxon>
        <taxon>Rhizobium</taxon>
    </lineage>
</organism>
<evidence type="ECO:0000259" key="2">
    <source>
        <dbReference type="Pfam" id="PF03720"/>
    </source>
</evidence>
<dbReference type="SUPFAM" id="SSF52413">
    <property type="entry name" value="UDP-glucose/GDP-mannose dehydrogenase C-terminal domain"/>
    <property type="match status" value="1"/>
</dbReference>
<dbReference type="GO" id="GO:0051287">
    <property type="term" value="F:NAD binding"/>
    <property type="evidence" value="ECO:0007669"/>
    <property type="project" value="InterPro"/>
</dbReference>
<dbReference type="EMBL" id="STGU01000004">
    <property type="protein sequence ID" value="THV36936.1"/>
    <property type="molecule type" value="Genomic_DNA"/>
</dbReference>
<proteinExistence type="predicted"/>
<comment type="catalytic activity">
    <reaction evidence="1">
        <text>UDP-alpha-D-glucose + 2 NAD(+) + H2O = UDP-alpha-D-glucuronate + 2 NADH + 3 H(+)</text>
        <dbReference type="Rhea" id="RHEA:23596"/>
        <dbReference type="ChEBI" id="CHEBI:15377"/>
        <dbReference type="ChEBI" id="CHEBI:15378"/>
        <dbReference type="ChEBI" id="CHEBI:57540"/>
        <dbReference type="ChEBI" id="CHEBI:57945"/>
        <dbReference type="ChEBI" id="CHEBI:58052"/>
        <dbReference type="ChEBI" id="CHEBI:58885"/>
        <dbReference type="EC" id="1.1.1.22"/>
    </reaction>
</comment>
<dbReference type="PANTHER" id="PTHR11374">
    <property type="entry name" value="UDP-GLUCOSE DEHYDROGENASE/UDP-MANNAC DEHYDROGENASE"/>
    <property type="match status" value="1"/>
</dbReference>
<comment type="caution">
    <text evidence="3">The sequence shown here is derived from an EMBL/GenBank/DDBJ whole genome shotgun (WGS) entry which is preliminary data.</text>
</comment>
<protein>
    <recommendedName>
        <fullName evidence="2">UDP-glucose/GDP-mannose dehydrogenase C-terminal domain-containing protein</fullName>
    </recommendedName>
</protein>
<dbReference type="Pfam" id="PF03720">
    <property type="entry name" value="UDPG_MGDP_dh_C"/>
    <property type="match status" value="1"/>
</dbReference>
<evidence type="ECO:0000313" key="4">
    <source>
        <dbReference type="Proteomes" id="UP000307378"/>
    </source>
</evidence>
<gene>
    <name evidence="3" type="ORF">FAA86_08350</name>
</gene>
<evidence type="ECO:0000313" key="3">
    <source>
        <dbReference type="EMBL" id="THV36936.1"/>
    </source>
</evidence>
<feature type="domain" description="UDP-glucose/GDP-mannose dehydrogenase C-terminal" evidence="2">
    <location>
        <begin position="23"/>
        <end position="59"/>
    </location>
</feature>
<dbReference type="GO" id="GO:0006024">
    <property type="term" value="P:glycosaminoglycan biosynthetic process"/>
    <property type="evidence" value="ECO:0007669"/>
    <property type="project" value="TreeGrafter"/>
</dbReference>